<feature type="compositionally biased region" description="Basic and acidic residues" evidence="1">
    <location>
        <begin position="26"/>
        <end position="38"/>
    </location>
</feature>
<dbReference type="OrthoDB" id="2129362at2759"/>
<keyword evidence="3" id="KW-1185">Reference proteome</keyword>
<reference evidence="2" key="1">
    <citation type="journal article" date="2020" name="Stud. Mycol.">
        <title>101 Dothideomycetes genomes: a test case for predicting lifestyles and emergence of pathogens.</title>
        <authorList>
            <person name="Haridas S."/>
            <person name="Albert R."/>
            <person name="Binder M."/>
            <person name="Bloem J."/>
            <person name="Labutti K."/>
            <person name="Salamov A."/>
            <person name="Andreopoulos B."/>
            <person name="Baker S."/>
            <person name="Barry K."/>
            <person name="Bills G."/>
            <person name="Bluhm B."/>
            <person name="Cannon C."/>
            <person name="Castanera R."/>
            <person name="Culley D."/>
            <person name="Daum C."/>
            <person name="Ezra D."/>
            <person name="Gonzalez J."/>
            <person name="Henrissat B."/>
            <person name="Kuo A."/>
            <person name="Liang C."/>
            <person name="Lipzen A."/>
            <person name="Lutzoni F."/>
            <person name="Magnuson J."/>
            <person name="Mondo S."/>
            <person name="Nolan M."/>
            <person name="Ohm R."/>
            <person name="Pangilinan J."/>
            <person name="Park H.-J."/>
            <person name="Ramirez L."/>
            <person name="Alfaro M."/>
            <person name="Sun H."/>
            <person name="Tritt A."/>
            <person name="Yoshinaga Y."/>
            <person name="Zwiers L.-H."/>
            <person name="Turgeon B."/>
            <person name="Goodwin S."/>
            <person name="Spatafora J."/>
            <person name="Crous P."/>
            <person name="Grigoriev I."/>
        </authorList>
    </citation>
    <scope>NUCLEOTIDE SEQUENCE</scope>
    <source>
        <strain evidence="2">CBS 119687</strain>
    </source>
</reference>
<name>A0A6A6A1V3_9PLEO</name>
<dbReference type="SUPFAM" id="SSF55729">
    <property type="entry name" value="Acyl-CoA N-acyltransferases (Nat)"/>
    <property type="match status" value="1"/>
</dbReference>
<feature type="compositionally biased region" description="Basic and acidic residues" evidence="1">
    <location>
        <begin position="47"/>
        <end position="57"/>
    </location>
</feature>
<dbReference type="CDD" id="cd04301">
    <property type="entry name" value="NAT_SF"/>
    <property type="match status" value="1"/>
</dbReference>
<dbReference type="Proteomes" id="UP000799771">
    <property type="component" value="Unassembled WGS sequence"/>
</dbReference>
<protein>
    <recommendedName>
        <fullName evidence="4">N-acetyltransferase domain-containing protein</fullName>
    </recommendedName>
</protein>
<evidence type="ECO:0000256" key="1">
    <source>
        <dbReference type="SAM" id="MobiDB-lite"/>
    </source>
</evidence>
<organism evidence="2 3">
    <name type="scientific">Dothidotthia symphoricarpi CBS 119687</name>
    <dbReference type="NCBI Taxonomy" id="1392245"/>
    <lineage>
        <taxon>Eukaryota</taxon>
        <taxon>Fungi</taxon>
        <taxon>Dikarya</taxon>
        <taxon>Ascomycota</taxon>
        <taxon>Pezizomycotina</taxon>
        <taxon>Dothideomycetes</taxon>
        <taxon>Pleosporomycetidae</taxon>
        <taxon>Pleosporales</taxon>
        <taxon>Dothidotthiaceae</taxon>
        <taxon>Dothidotthia</taxon>
    </lineage>
</organism>
<dbReference type="InterPro" id="IPR016181">
    <property type="entry name" value="Acyl_CoA_acyltransferase"/>
</dbReference>
<dbReference type="RefSeq" id="XP_033519091.1">
    <property type="nucleotide sequence ID" value="XM_033666266.1"/>
</dbReference>
<evidence type="ECO:0008006" key="4">
    <source>
        <dbReference type="Google" id="ProtNLM"/>
    </source>
</evidence>
<dbReference type="AlphaFoldDB" id="A0A6A6A1V3"/>
<feature type="region of interest" description="Disordered" evidence="1">
    <location>
        <begin position="1"/>
        <end position="159"/>
    </location>
</feature>
<evidence type="ECO:0000313" key="3">
    <source>
        <dbReference type="Proteomes" id="UP000799771"/>
    </source>
</evidence>
<accession>A0A6A6A1V3</accession>
<gene>
    <name evidence="2" type="ORF">P153DRAFT_349850</name>
</gene>
<dbReference type="GeneID" id="54406698"/>
<evidence type="ECO:0000313" key="2">
    <source>
        <dbReference type="EMBL" id="KAF2124698.1"/>
    </source>
</evidence>
<dbReference type="EMBL" id="ML977518">
    <property type="protein sequence ID" value="KAF2124698.1"/>
    <property type="molecule type" value="Genomic_DNA"/>
</dbReference>
<proteinExistence type="predicted"/>
<sequence>MIQVPKSAYVPPHVRKRLAANPQEITKTDASTDIKTDATADLLAVSDDSKTEHHVESHSSPNGVALVDLSPPSPPTTVPEESKTIETDAWAGWNEPIPDPPSAPPRRENPNWPRGPKAAPRKNVWPKQRDMKPLPSESESDGGVDFRSNSNGDPDYDVKKLQDWNGDWLPPPEQWSARRGFINRHFGQVIEEWMNTHSEECIQTMNIESGAFSGEDAGDKGMTIPKDLVPRYWMPSTIDGEPLRKFWEKLRHCAPAALGDDDLTDTLPFWDMYENEGSCFIDGLVVPDARVDATDPDNHTRGQFTGESITVYMEKVADRNHAKHLNLLKKQNRPVREPKVPIPQPEDRRLKPTGNIYLRPVQPADVHGITDIYNHYVENSIHATEFDARTEQHIRDRVDTIVQAGLPFLVAIAKGNKPKGPRGYVSEKIIGYINLDDYCDRSSLYRFCFELEMYVHPGYTCQGVARCLLDRLLEMVNTGYNARGGYEYINDYDYLKTGPSRVVKTILINILHARKELPPWAKVLEMFKFVRCGHISQAGFKHDQVVDLSIFQHHTTEHIDPKGVPAG</sequence>
<dbReference type="Gene3D" id="3.40.630.30">
    <property type="match status" value="1"/>
</dbReference>